<sequence length="48" mass="5315">MTNKVWMVRWFWVKATGMAVLMLSTTMCGGAEPPVEDAIVESSLVEPD</sequence>
<proteinExistence type="predicted"/>
<accession>A0A382CHA5</accession>
<dbReference type="EMBL" id="UINC01034550">
    <property type="protein sequence ID" value="SVB25568.1"/>
    <property type="molecule type" value="Genomic_DNA"/>
</dbReference>
<gene>
    <name evidence="1" type="ORF">METZ01_LOCUS178422</name>
</gene>
<feature type="non-terminal residue" evidence="1">
    <location>
        <position position="48"/>
    </location>
</feature>
<organism evidence="1">
    <name type="scientific">marine metagenome</name>
    <dbReference type="NCBI Taxonomy" id="408172"/>
    <lineage>
        <taxon>unclassified sequences</taxon>
        <taxon>metagenomes</taxon>
        <taxon>ecological metagenomes</taxon>
    </lineage>
</organism>
<dbReference type="AlphaFoldDB" id="A0A382CHA5"/>
<name>A0A382CHA5_9ZZZZ</name>
<reference evidence="1" key="1">
    <citation type="submission" date="2018-05" db="EMBL/GenBank/DDBJ databases">
        <authorList>
            <person name="Lanie J.A."/>
            <person name="Ng W.-L."/>
            <person name="Kazmierczak K.M."/>
            <person name="Andrzejewski T.M."/>
            <person name="Davidsen T.M."/>
            <person name="Wayne K.J."/>
            <person name="Tettelin H."/>
            <person name="Glass J.I."/>
            <person name="Rusch D."/>
            <person name="Podicherti R."/>
            <person name="Tsui H.-C.T."/>
            <person name="Winkler M.E."/>
        </authorList>
    </citation>
    <scope>NUCLEOTIDE SEQUENCE</scope>
</reference>
<evidence type="ECO:0000313" key="1">
    <source>
        <dbReference type="EMBL" id="SVB25568.1"/>
    </source>
</evidence>
<protein>
    <submittedName>
        <fullName evidence="1">Uncharacterized protein</fullName>
    </submittedName>
</protein>